<dbReference type="Pfam" id="PF00069">
    <property type="entry name" value="Pkinase"/>
    <property type="match status" value="1"/>
</dbReference>
<dbReference type="SMART" id="SM00220">
    <property type="entry name" value="S_TKc"/>
    <property type="match status" value="1"/>
</dbReference>
<dbReference type="InterPro" id="IPR011009">
    <property type="entry name" value="Kinase-like_dom_sf"/>
</dbReference>
<keyword evidence="4" id="KW-0808">Transferase</keyword>
<keyword evidence="3" id="KW-0597">Phosphoprotein</keyword>
<dbReference type="InterPro" id="IPR008271">
    <property type="entry name" value="Ser/Thr_kinase_AS"/>
</dbReference>
<dbReference type="InterPro" id="IPR003661">
    <property type="entry name" value="HisK_dim/P_dom"/>
</dbReference>
<evidence type="ECO:0000259" key="8">
    <source>
        <dbReference type="PROSITE" id="PS50109"/>
    </source>
</evidence>
<dbReference type="InterPro" id="IPR053159">
    <property type="entry name" value="Hybrid_Histidine_Kinase"/>
</dbReference>
<gene>
    <name evidence="9" type="ORF">ENR64_03825</name>
</gene>
<dbReference type="GO" id="GO:0005524">
    <property type="term" value="F:ATP binding"/>
    <property type="evidence" value="ECO:0007669"/>
    <property type="project" value="InterPro"/>
</dbReference>
<dbReference type="InterPro" id="IPR036097">
    <property type="entry name" value="HisK_dim/P_sf"/>
</dbReference>
<dbReference type="SMART" id="SM00065">
    <property type="entry name" value="GAF"/>
    <property type="match status" value="1"/>
</dbReference>
<evidence type="ECO:0000256" key="5">
    <source>
        <dbReference type="ARBA" id="ARBA00023012"/>
    </source>
</evidence>
<dbReference type="SUPFAM" id="SSF52540">
    <property type="entry name" value="P-loop containing nucleoside triphosphate hydrolases"/>
    <property type="match status" value="1"/>
</dbReference>
<dbReference type="CDD" id="cd00082">
    <property type="entry name" value="HisKA"/>
    <property type="match status" value="1"/>
</dbReference>
<dbReference type="Pfam" id="PF02518">
    <property type="entry name" value="HATPase_c"/>
    <property type="match status" value="1"/>
</dbReference>
<dbReference type="SUPFAM" id="SSF56112">
    <property type="entry name" value="Protein kinase-like (PK-like)"/>
    <property type="match status" value="1"/>
</dbReference>
<dbReference type="SMART" id="SM00387">
    <property type="entry name" value="HATPase_c"/>
    <property type="match status" value="1"/>
</dbReference>
<feature type="domain" description="Protein kinase" evidence="7">
    <location>
        <begin position="12"/>
        <end position="286"/>
    </location>
</feature>
<keyword evidence="5" id="KW-0902">Two-component regulatory system</keyword>
<dbReference type="EMBL" id="DSRU01000048">
    <property type="protein sequence ID" value="HFM96890.1"/>
    <property type="molecule type" value="Genomic_DNA"/>
</dbReference>
<dbReference type="SMART" id="SM00388">
    <property type="entry name" value="HisKA"/>
    <property type="match status" value="1"/>
</dbReference>
<dbReference type="InterPro" id="IPR041664">
    <property type="entry name" value="AAA_16"/>
</dbReference>
<dbReference type="PROSITE" id="PS50109">
    <property type="entry name" value="HIS_KIN"/>
    <property type="match status" value="1"/>
</dbReference>
<comment type="catalytic activity">
    <reaction evidence="1">
        <text>ATP + protein L-histidine = ADP + protein N-phospho-L-histidine.</text>
        <dbReference type="EC" id="2.7.13.3"/>
    </reaction>
</comment>
<dbReference type="InterPro" id="IPR003018">
    <property type="entry name" value="GAF"/>
</dbReference>
<dbReference type="SUPFAM" id="SSF55781">
    <property type="entry name" value="GAF domain-like"/>
    <property type="match status" value="1"/>
</dbReference>
<dbReference type="Gene3D" id="3.40.50.300">
    <property type="entry name" value="P-loop containing nucleotide triphosphate hydrolases"/>
    <property type="match status" value="1"/>
</dbReference>
<dbReference type="PROSITE" id="PS00108">
    <property type="entry name" value="PROTEIN_KINASE_ST"/>
    <property type="match status" value="1"/>
</dbReference>
<dbReference type="GO" id="GO:0000155">
    <property type="term" value="F:phosphorelay sensor kinase activity"/>
    <property type="evidence" value="ECO:0007669"/>
    <property type="project" value="InterPro"/>
</dbReference>
<sequence length="1860" mass="207333">MAATQAIQLSGYQVLKRIYSSTKTHIYRAERETDRQPVIIKLLQNEYPSFTELAQFRNQYTIAKNLDLPEVIQTYSLEPHGNGYALVMEDFGGVSLKALLAQWQAQDLLGTPKHLKAFFDIAVQVASGLNGLYRNRIIHKDIKPDNILIHLETQQVKLIDFSIASLLPREAHTPASPTVLEGTLAYLSPEQTGRMNRTVDYRTDFYSLGVTFYELLTGRLPFQSEDSIELIHCHLAKQPPAIESLNPAIPTTLAEIVNKLMAKNAEDRYQSALGLKYDLERCQQKLATTGEIAPFALGCRDVSDRFTISEKLYGRQVDVEALLAAYDRIAQGRSEALLVAGFSGIGKTAIINEVHKPIAQGTRYAHAKQRGYFIKGKFDQFQRNVPLSAIVQAFRDLIGQLLKESQAQIDCWKLKLLDAVGENGQIVIDVIPEVELLIGKQSPVAPLDAIATQNRLLWVFQKFIQVFPSATHPLVIFLDDLQWADSASLNLIQSLMSESDMRYLLLLGAYRDNEVTSVHPLMQTLSEIQAANTVVNTITLAPLSLQDLNALVADTLHCSTETAYPLTQLIFTKTKGNPFFSNQFLKTLHESELITFDFDAGIWQWDMAQVQALSLTDDVVEFMAAQLQKLPESTQDMLKLAACIGNQFDLKTLATVSSQSPTETANQLWEALQSGLILPGSSGYHLFQSDPAAPETIASKEHTEWVTTGAGSPTIAYQFLHDRVQQAAYLLIPDAQKALTHLKIGRLLLKKTSPQEREEKIFEIVNQLNYGVALIEQPAERNELAHLNLIAAQKAIATTAYTMAATYATTGIQLLPGNAWQRQYVLTLALHEAAVTATGLCGDFEQMEQCTETLLQHAQNPLDCVRAYETKIQAYTSQNRLLDAIAIARQALELFGIHISDAPQQSEVQHAFQETANHLVGKSTEDLLNLPLMTDAKQLAIVRLASSMVPPAFIAAPQLLPLVVLLQVNLMAQAGNTPLSAFVYANYSLLLSSALQDVEAADRFGKLALNLAKKFNSEEIKVRTYYVLGAFIVHGKAHIHETLPLLLESYQSGLETGNLEFVGYSAKEICNHSYLIGQNLISLEEKMHAYTHVLASLKQTTCLTYCQLYWQATLNLLGKAENPLNLSGEAMQEETMLPLLQAANDMSGLHYFYLHKLILAYLFEDYQAAIAQATTAQQYLSGGNGFITLPTFYFYDSLSALAVIPDHLADREILLARVASNQAQLQRWADNAPMNYRHKYDLVEAERHRIMGDFITAMEYYDLALSLARENEYLNDEALTNELTSKFYLQWGKDTVAQAYLTSAYQAYERWGAKAKLKVLEQNYPELLMPVIKQKLPKAIERLVEPLPMYVEATQNQKTTTHSSSISESLDLATVLKATQVLSGEIQLEKLLTRLMQVVLENAGAQTGALMLFHEEELVIQAQATRTHTEVGQEAIQTTSLQAIPVHTSPAVPITLINYVSRTQKTLVIDDATTETHFADDPYLSQHQPKSVLCTPLRRQGRLVGVLYLENNLTRGAFTRDRLQVLKLLTTQATISLENALLYENLAEANERLEDYNSTLELRVAERTQELNQKTQHLEQTLQELQSTQTQLIQAEKMSSLGQLVAGVAHEINNPVNFIHGNLVHTRKYVEDLLNVIATYQTEYPAENAAVDAVKQEIELDFVIEDLPKIIHSMQVGSDRIRQIVLGLRNFSRLDEAEMKPVDIHEGIDSALMILQHRLKARPDTPSIEIVKEYSQLPNVECYAGQLNQVFMNILSNAIDALDGMSDRSTSPQICISTQQLNSEAVEICIADNGQGMPESVMQKIFDPFFTTKPVGSGTGLGLSICYQIVVDKHGGRLSCDSQPGQGTTFKLEVPIKNKP</sequence>
<dbReference type="Pfam" id="PF01590">
    <property type="entry name" value="GAF"/>
    <property type="match status" value="1"/>
</dbReference>
<dbReference type="Pfam" id="PF13191">
    <property type="entry name" value="AAA_16"/>
    <property type="match status" value="1"/>
</dbReference>
<evidence type="ECO:0000256" key="1">
    <source>
        <dbReference type="ARBA" id="ARBA00000085"/>
    </source>
</evidence>
<evidence type="ECO:0000256" key="2">
    <source>
        <dbReference type="ARBA" id="ARBA00012438"/>
    </source>
</evidence>
<proteinExistence type="predicted"/>
<feature type="coiled-coil region" evidence="6">
    <location>
        <begin position="1539"/>
        <end position="1598"/>
    </location>
</feature>
<dbReference type="Gene3D" id="1.10.510.10">
    <property type="entry name" value="Transferase(Phosphotransferase) domain 1"/>
    <property type="match status" value="1"/>
</dbReference>
<name>A0A7C3KC72_9CYAN</name>
<dbReference type="EC" id="2.7.13.3" evidence="2"/>
<dbReference type="Gene3D" id="1.10.287.130">
    <property type="match status" value="1"/>
</dbReference>
<dbReference type="Gene3D" id="3.30.450.40">
    <property type="match status" value="1"/>
</dbReference>
<dbReference type="Gene3D" id="3.30.200.20">
    <property type="entry name" value="Phosphorylase Kinase, domain 1"/>
    <property type="match status" value="1"/>
</dbReference>
<evidence type="ECO:0000259" key="7">
    <source>
        <dbReference type="PROSITE" id="PS50011"/>
    </source>
</evidence>
<dbReference type="SUPFAM" id="SSF55874">
    <property type="entry name" value="ATPase domain of HSP90 chaperone/DNA topoisomerase II/histidine kinase"/>
    <property type="match status" value="1"/>
</dbReference>
<dbReference type="PROSITE" id="PS50011">
    <property type="entry name" value="PROTEIN_KINASE_DOM"/>
    <property type="match status" value="1"/>
</dbReference>
<evidence type="ECO:0000256" key="4">
    <source>
        <dbReference type="ARBA" id="ARBA00022777"/>
    </source>
</evidence>
<feature type="domain" description="Histidine kinase" evidence="8">
    <location>
        <begin position="1607"/>
        <end position="1858"/>
    </location>
</feature>
<organism evidence="9">
    <name type="scientific">Oscillatoriales cyanobacterium SpSt-418</name>
    <dbReference type="NCBI Taxonomy" id="2282169"/>
    <lineage>
        <taxon>Bacteria</taxon>
        <taxon>Bacillati</taxon>
        <taxon>Cyanobacteriota</taxon>
        <taxon>Cyanophyceae</taxon>
        <taxon>Oscillatoriophycideae</taxon>
        <taxon>Oscillatoriales</taxon>
    </lineage>
</organism>
<dbReference type="PANTHER" id="PTHR43642:SF1">
    <property type="entry name" value="HYBRID SIGNAL TRANSDUCTION HISTIDINE KINASE G"/>
    <property type="match status" value="1"/>
</dbReference>
<evidence type="ECO:0000256" key="6">
    <source>
        <dbReference type="SAM" id="Coils"/>
    </source>
</evidence>
<dbReference type="InterPro" id="IPR029016">
    <property type="entry name" value="GAF-like_dom_sf"/>
</dbReference>
<keyword evidence="4" id="KW-0418">Kinase</keyword>
<dbReference type="InterPro" id="IPR005467">
    <property type="entry name" value="His_kinase_dom"/>
</dbReference>
<dbReference type="InterPro" id="IPR004358">
    <property type="entry name" value="Sig_transdc_His_kin-like_C"/>
</dbReference>
<dbReference type="PANTHER" id="PTHR43642">
    <property type="entry name" value="HYBRID SIGNAL TRANSDUCTION HISTIDINE KINASE G"/>
    <property type="match status" value="1"/>
</dbReference>
<reference evidence="9" key="1">
    <citation type="journal article" date="2020" name="mSystems">
        <title>Genome- and Community-Level Interaction Insights into Carbon Utilization and Element Cycling Functions of Hydrothermarchaeota in Hydrothermal Sediment.</title>
        <authorList>
            <person name="Zhou Z."/>
            <person name="Liu Y."/>
            <person name="Xu W."/>
            <person name="Pan J."/>
            <person name="Luo Z.H."/>
            <person name="Li M."/>
        </authorList>
    </citation>
    <scope>NUCLEOTIDE SEQUENCE [LARGE SCALE GENOMIC DNA]</scope>
    <source>
        <strain evidence="9">SpSt-418</strain>
    </source>
</reference>
<dbReference type="SUPFAM" id="SSF47384">
    <property type="entry name" value="Homodimeric domain of signal transducing histidine kinase"/>
    <property type="match status" value="1"/>
</dbReference>
<protein>
    <recommendedName>
        <fullName evidence="2">histidine kinase</fullName>
        <ecNumber evidence="2">2.7.13.3</ecNumber>
    </recommendedName>
</protein>
<dbReference type="InterPro" id="IPR036890">
    <property type="entry name" value="HATPase_C_sf"/>
</dbReference>
<dbReference type="InterPro" id="IPR027417">
    <property type="entry name" value="P-loop_NTPase"/>
</dbReference>
<evidence type="ECO:0000256" key="3">
    <source>
        <dbReference type="ARBA" id="ARBA00022553"/>
    </source>
</evidence>
<accession>A0A7C3KC72</accession>
<dbReference type="InterPro" id="IPR000719">
    <property type="entry name" value="Prot_kinase_dom"/>
</dbReference>
<evidence type="ECO:0000313" key="9">
    <source>
        <dbReference type="EMBL" id="HFM96890.1"/>
    </source>
</evidence>
<dbReference type="PRINTS" id="PR00344">
    <property type="entry name" value="BCTRLSENSOR"/>
</dbReference>
<comment type="caution">
    <text evidence="9">The sequence shown here is derived from an EMBL/GenBank/DDBJ whole genome shotgun (WGS) entry which is preliminary data.</text>
</comment>
<keyword evidence="6" id="KW-0175">Coiled coil</keyword>
<dbReference type="InterPro" id="IPR003594">
    <property type="entry name" value="HATPase_dom"/>
</dbReference>
<dbReference type="CDD" id="cd14014">
    <property type="entry name" value="STKc_PknB_like"/>
    <property type="match status" value="1"/>
</dbReference>
<dbReference type="Gene3D" id="3.30.565.10">
    <property type="entry name" value="Histidine kinase-like ATPase, C-terminal domain"/>
    <property type="match status" value="1"/>
</dbReference>